<gene>
    <name evidence="1" type="ORF">HBO13_30170</name>
    <name evidence="2" type="ORF">HBO30_09935</name>
    <name evidence="3" type="ORF">HBO30_18260</name>
</gene>
<name>A0A7Y1M7Y3_9PSED</name>
<organism evidence="1 4">
    <name type="scientific">Pseudomonas lactis</name>
    <dbReference type="NCBI Taxonomy" id="1615674"/>
    <lineage>
        <taxon>Bacteria</taxon>
        <taxon>Pseudomonadati</taxon>
        <taxon>Pseudomonadota</taxon>
        <taxon>Gammaproteobacteria</taxon>
        <taxon>Pseudomonadales</taxon>
        <taxon>Pseudomonadaceae</taxon>
        <taxon>Pseudomonas</taxon>
    </lineage>
</organism>
<reference evidence="4 5" key="1">
    <citation type="journal article" date="2020" name="Front. Microbiol.">
        <title>Genetic Organization of the aprX-lipA2 Operon Affects the Proteolytic Potential of Pseudomonas Species in Milk.</title>
        <authorList>
            <person name="Maier C."/>
            <person name="Huptas C."/>
            <person name="von Neubeck M."/>
            <person name="Scherer S."/>
            <person name="Wenning M."/>
            <person name="Lucking G."/>
        </authorList>
    </citation>
    <scope>NUCLEOTIDE SEQUENCE [LARGE SCALE GENOMIC DNA]</scope>
    <source>
        <strain evidence="2 5">WS 5404</strain>
        <strain evidence="1 4">WS 5405</strain>
    </source>
</reference>
<evidence type="ECO:0000313" key="5">
    <source>
        <dbReference type="Proteomes" id="UP000586252"/>
    </source>
</evidence>
<accession>A0A7Y1M7Y3</accession>
<dbReference type="EMBL" id="JAAQYH010000024">
    <property type="protein sequence ID" value="NNA76903.1"/>
    <property type="molecule type" value="Genomic_DNA"/>
</dbReference>
<evidence type="ECO:0000313" key="3">
    <source>
        <dbReference type="EMBL" id="NNA80675.1"/>
    </source>
</evidence>
<dbReference type="Proteomes" id="UP000535954">
    <property type="component" value="Unassembled WGS sequence"/>
</dbReference>
<dbReference type="Proteomes" id="UP000586252">
    <property type="component" value="Unassembled WGS sequence"/>
</dbReference>
<dbReference type="AlphaFoldDB" id="A0A7Y1M7Y3"/>
<evidence type="ECO:0000313" key="1">
    <source>
        <dbReference type="EMBL" id="NNA76903.1"/>
    </source>
</evidence>
<evidence type="ECO:0000313" key="2">
    <source>
        <dbReference type="EMBL" id="NNA79042.1"/>
    </source>
</evidence>
<dbReference type="EMBL" id="JAAQYI010000004">
    <property type="protein sequence ID" value="NNA79042.1"/>
    <property type="molecule type" value="Genomic_DNA"/>
</dbReference>
<evidence type="ECO:0000313" key="4">
    <source>
        <dbReference type="Proteomes" id="UP000535954"/>
    </source>
</evidence>
<dbReference type="RefSeq" id="WP_057710193.1">
    <property type="nucleotide sequence ID" value="NZ_JAAQYH010000024.1"/>
</dbReference>
<proteinExistence type="predicted"/>
<sequence>MPKAEYTESELWVKDGLERLFWIEIAKRKARLCQGDVFSQLLGLRAELESFFGSFSSELDEPCEGGEEVVLNIVQFGKHMLNRVSDPQHAELIKKATKEFGRRAWVIKNNLDHYRGFWLSDFSIETDLALLHDWWSYIISTKGRQELNARGRFSTHGECRPVIATEELKFEGEEEPTIRVGDPVNTISSLQAPVRFPERVRPRGVYAYTTDEHEVTIDGHELKDRVVLEFDLLKPLPPMRQIEALLRITQRGAKALRMVERLNRGVYQPYEDCDSEGRGERLLLDLMTDPPESHELMGAFTSARPMIAGLACWDLVAEGMSDARAADRVARELLGVDDAQVLHQRQVVRALKDVVRPRVQAYESSKLPWNLSEEPDFASR</sequence>
<dbReference type="GeneID" id="45736358"/>
<dbReference type="EMBL" id="JAAQYI010000009">
    <property type="protein sequence ID" value="NNA80675.1"/>
    <property type="molecule type" value="Genomic_DNA"/>
</dbReference>
<comment type="caution">
    <text evidence="1">The sequence shown here is derived from an EMBL/GenBank/DDBJ whole genome shotgun (WGS) entry which is preliminary data.</text>
</comment>
<protein>
    <submittedName>
        <fullName evidence="1">Uncharacterized protein</fullName>
    </submittedName>
</protein>